<evidence type="ECO:0000256" key="1">
    <source>
        <dbReference type="SAM" id="SignalP"/>
    </source>
</evidence>
<organism evidence="2">
    <name type="scientific">Ornithodoros turicata</name>
    <dbReference type="NCBI Taxonomy" id="34597"/>
    <lineage>
        <taxon>Eukaryota</taxon>
        <taxon>Metazoa</taxon>
        <taxon>Ecdysozoa</taxon>
        <taxon>Arthropoda</taxon>
        <taxon>Chelicerata</taxon>
        <taxon>Arachnida</taxon>
        <taxon>Acari</taxon>
        <taxon>Parasitiformes</taxon>
        <taxon>Ixodida</taxon>
        <taxon>Ixodoidea</taxon>
        <taxon>Argasidae</taxon>
        <taxon>Ornithodorinae</taxon>
        <taxon>Ornithodoros</taxon>
    </lineage>
</organism>
<keyword evidence="1" id="KW-0732">Signal</keyword>
<evidence type="ECO:0000313" key="2">
    <source>
        <dbReference type="EMBL" id="MBY08561.1"/>
    </source>
</evidence>
<reference evidence="2" key="1">
    <citation type="submission" date="2018-03" db="EMBL/GenBank/DDBJ databases">
        <title>The relapsing fever spirochete Borrelia turicatae persists in the highly oxidative environment of its soft-bodied tick vector.</title>
        <authorList>
            <person name="Bourret T.J."/>
            <person name="Boyle W.K."/>
            <person name="Valenzuela J.G."/>
            <person name="Oliveira F."/>
            <person name="Lopez J.E."/>
        </authorList>
    </citation>
    <scope>NUCLEOTIDE SEQUENCE</scope>
    <source>
        <strain evidence="2">Kansas strain/isolate</strain>
        <tissue evidence="2">Salivary glands</tissue>
    </source>
</reference>
<feature type="signal peptide" evidence="1">
    <location>
        <begin position="1"/>
        <end position="20"/>
    </location>
</feature>
<proteinExistence type="predicted"/>
<accession>A0A2R5LGB8</accession>
<feature type="chain" id="PRO_5015357221" evidence="1">
    <location>
        <begin position="21"/>
        <end position="72"/>
    </location>
</feature>
<name>A0A2R5LGB8_9ACAR</name>
<dbReference type="EMBL" id="GGLE01004435">
    <property type="protein sequence ID" value="MBY08561.1"/>
    <property type="molecule type" value="Transcribed_RNA"/>
</dbReference>
<dbReference type="AlphaFoldDB" id="A0A2R5LGB8"/>
<sequence length="72" mass="8029">MKVLCFLLLLLLTGLLTSRAAVLDTRRDPEDGTGNDCPHNEIACTFKCERDGFAYGRCTGLVLDQKCECFAW</sequence>
<protein>
    <submittedName>
        <fullName evidence="2">Putative tick defensins 1</fullName>
    </submittedName>
</protein>